<dbReference type="InParanoid" id="A0A1J7J2Z9"/>
<name>A0A1J7J2Z9_9PEZI</name>
<feature type="transmembrane region" description="Helical" evidence="1">
    <location>
        <begin position="284"/>
        <end position="306"/>
    </location>
</feature>
<feature type="transmembrane region" description="Helical" evidence="1">
    <location>
        <begin position="214"/>
        <end position="232"/>
    </location>
</feature>
<keyword evidence="1" id="KW-0472">Membrane</keyword>
<evidence type="ECO:0000256" key="1">
    <source>
        <dbReference type="SAM" id="Phobius"/>
    </source>
</evidence>
<dbReference type="STRING" id="1408157.A0A1J7J2Z9"/>
<dbReference type="Proteomes" id="UP000182658">
    <property type="component" value="Unassembled WGS sequence"/>
</dbReference>
<evidence type="ECO:0000313" key="2">
    <source>
        <dbReference type="EMBL" id="OIW23540.1"/>
    </source>
</evidence>
<keyword evidence="1" id="KW-1133">Transmembrane helix</keyword>
<evidence type="ECO:0000313" key="3">
    <source>
        <dbReference type="Proteomes" id="UP000182658"/>
    </source>
</evidence>
<sequence>MKTFQPNCTLPPPEPGFVAGPNIRSTLDIVWSCLSVIILSTWSILHLAVPPQIHSRTWQQRLWKTLWLIWRKVKWMLWALMVPELILALAFGRFLSARRSVRQMKQFAQEDGMEWTLTHAFFADMGGFVRPYTDDALNLHRLCGNVWVLDAAQMNMARDCGIISCLPSSSEGELNDRSKSDGLLKLLALAQLVWLVLQLIVRTAQGKPSSQLEIMALAYAVCAAVTYALLWFQPKDVSHHIVVQADRCASQAEMTKIRAAGPPFWASFGGHYAMRNDYSFHYASVDYSIIGLTVGAVAFGVIHLTAWNFDFPTPVEKLLWRVSSLILTGAPALLFVFFVYYLKFDLSDWVRGMVMWLSTFLAIASRLLLLVETFRSLYFIEPAGYTSTWAVDIPHLG</sequence>
<feature type="transmembrane region" description="Helical" evidence="1">
    <location>
        <begin position="318"/>
        <end position="342"/>
    </location>
</feature>
<proteinExistence type="predicted"/>
<dbReference type="PANTHER" id="PTHR35043">
    <property type="entry name" value="TRANSCRIPTION FACTOR DOMAIN-CONTAINING PROTEIN"/>
    <property type="match status" value="1"/>
</dbReference>
<feature type="transmembrane region" description="Helical" evidence="1">
    <location>
        <begin position="183"/>
        <end position="202"/>
    </location>
</feature>
<feature type="transmembrane region" description="Helical" evidence="1">
    <location>
        <begin position="29"/>
        <end position="49"/>
    </location>
</feature>
<keyword evidence="3" id="KW-1185">Reference proteome</keyword>
<protein>
    <submittedName>
        <fullName evidence="2">Uncharacterized protein</fullName>
    </submittedName>
</protein>
<dbReference type="AlphaFoldDB" id="A0A1J7J2Z9"/>
<gene>
    <name evidence="2" type="ORF">CONLIGDRAFT_693431</name>
</gene>
<feature type="transmembrane region" description="Helical" evidence="1">
    <location>
        <begin position="354"/>
        <end position="371"/>
    </location>
</feature>
<reference evidence="2 3" key="1">
    <citation type="submission" date="2016-10" db="EMBL/GenBank/DDBJ databases">
        <title>Draft genome sequence of Coniochaeta ligniaria NRRL30616, a lignocellulolytic fungus for bioabatement of inhibitors in plant biomass hydrolysates.</title>
        <authorList>
            <consortium name="DOE Joint Genome Institute"/>
            <person name="Jimenez D.J."/>
            <person name="Hector R.E."/>
            <person name="Riley R."/>
            <person name="Sun H."/>
            <person name="Grigoriev I.V."/>
            <person name="Van Elsas J.D."/>
            <person name="Nichols N.N."/>
        </authorList>
    </citation>
    <scope>NUCLEOTIDE SEQUENCE [LARGE SCALE GENOMIC DNA]</scope>
    <source>
        <strain evidence="2 3">NRRL 30616</strain>
    </source>
</reference>
<accession>A0A1J7J2Z9</accession>
<keyword evidence="1" id="KW-0812">Transmembrane</keyword>
<organism evidence="2 3">
    <name type="scientific">Coniochaeta ligniaria NRRL 30616</name>
    <dbReference type="NCBI Taxonomy" id="1408157"/>
    <lineage>
        <taxon>Eukaryota</taxon>
        <taxon>Fungi</taxon>
        <taxon>Dikarya</taxon>
        <taxon>Ascomycota</taxon>
        <taxon>Pezizomycotina</taxon>
        <taxon>Sordariomycetes</taxon>
        <taxon>Sordariomycetidae</taxon>
        <taxon>Coniochaetales</taxon>
        <taxon>Coniochaetaceae</taxon>
        <taxon>Coniochaeta</taxon>
    </lineage>
</organism>
<dbReference type="PANTHER" id="PTHR35043:SF7">
    <property type="entry name" value="TRANSCRIPTION FACTOR DOMAIN-CONTAINING PROTEIN"/>
    <property type="match status" value="1"/>
</dbReference>
<dbReference type="EMBL" id="KV875106">
    <property type="protein sequence ID" value="OIW23540.1"/>
    <property type="molecule type" value="Genomic_DNA"/>
</dbReference>
<dbReference type="OrthoDB" id="3061561at2759"/>
<feature type="transmembrane region" description="Helical" evidence="1">
    <location>
        <begin position="75"/>
        <end position="95"/>
    </location>
</feature>